<accession>A0ABQ5BSC1</accession>
<evidence type="ECO:0000256" key="1">
    <source>
        <dbReference type="SAM" id="MobiDB-lite"/>
    </source>
</evidence>
<proteinExistence type="predicted"/>
<gene>
    <name evidence="2" type="ORF">Tco_0875468</name>
</gene>
<keyword evidence="3" id="KW-1185">Reference proteome</keyword>
<feature type="region of interest" description="Disordered" evidence="1">
    <location>
        <begin position="101"/>
        <end position="129"/>
    </location>
</feature>
<name>A0ABQ5BSC1_9ASTR</name>
<protein>
    <submittedName>
        <fullName evidence="2">Uncharacterized protein</fullName>
    </submittedName>
</protein>
<evidence type="ECO:0000313" key="2">
    <source>
        <dbReference type="EMBL" id="GJT16762.1"/>
    </source>
</evidence>
<evidence type="ECO:0000313" key="3">
    <source>
        <dbReference type="Proteomes" id="UP001151760"/>
    </source>
</evidence>
<dbReference type="EMBL" id="BQNB010013503">
    <property type="protein sequence ID" value="GJT16762.1"/>
    <property type="molecule type" value="Genomic_DNA"/>
</dbReference>
<reference evidence="2" key="1">
    <citation type="journal article" date="2022" name="Int. J. Mol. Sci.">
        <title>Draft Genome of Tanacetum Coccineum: Genomic Comparison of Closely Related Tanacetum-Family Plants.</title>
        <authorList>
            <person name="Yamashiro T."/>
            <person name="Shiraishi A."/>
            <person name="Nakayama K."/>
            <person name="Satake H."/>
        </authorList>
    </citation>
    <scope>NUCLEOTIDE SEQUENCE</scope>
</reference>
<comment type="caution">
    <text evidence="2">The sequence shown here is derived from an EMBL/GenBank/DDBJ whole genome shotgun (WGS) entry which is preliminary data.</text>
</comment>
<reference evidence="2" key="2">
    <citation type="submission" date="2022-01" db="EMBL/GenBank/DDBJ databases">
        <authorList>
            <person name="Yamashiro T."/>
            <person name="Shiraishi A."/>
            <person name="Satake H."/>
            <person name="Nakayama K."/>
        </authorList>
    </citation>
    <scope>NUCLEOTIDE SEQUENCE</scope>
</reference>
<dbReference type="Proteomes" id="UP001151760">
    <property type="component" value="Unassembled WGS sequence"/>
</dbReference>
<feature type="compositionally biased region" description="Low complexity" evidence="1">
    <location>
        <begin position="115"/>
        <end position="129"/>
    </location>
</feature>
<organism evidence="2 3">
    <name type="scientific">Tanacetum coccineum</name>
    <dbReference type="NCBI Taxonomy" id="301880"/>
    <lineage>
        <taxon>Eukaryota</taxon>
        <taxon>Viridiplantae</taxon>
        <taxon>Streptophyta</taxon>
        <taxon>Embryophyta</taxon>
        <taxon>Tracheophyta</taxon>
        <taxon>Spermatophyta</taxon>
        <taxon>Magnoliopsida</taxon>
        <taxon>eudicotyledons</taxon>
        <taxon>Gunneridae</taxon>
        <taxon>Pentapetalae</taxon>
        <taxon>asterids</taxon>
        <taxon>campanulids</taxon>
        <taxon>Asterales</taxon>
        <taxon>Asteraceae</taxon>
        <taxon>Asteroideae</taxon>
        <taxon>Anthemideae</taxon>
        <taxon>Anthemidinae</taxon>
        <taxon>Tanacetum</taxon>
    </lineage>
</organism>
<sequence length="129" mass="13770">MRYVSVVLPFRDLDFNLLSQLESQKDAKAQGWCNIHCTSISDATPFLVDPLSSENLIGEASTSEVPETVGVTTTLSISVTAASASSIPPISTADYDKLDAGIQGEVPHSPNIGFENETLETTPERPTTS</sequence>